<dbReference type="EMBL" id="MU865013">
    <property type="protein sequence ID" value="KAK4460372.1"/>
    <property type="molecule type" value="Genomic_DNA"/>
</dbReference>
<evidence type="ECO:0000313" key="2">
    <source>
        <dbReference type="EMBL" id="KAK4460372.1"/>
    </source>
</evidence>
<reference evidence="2" key="1">
    <citation type="journal article" date="2023" name="Mol. Phylogenet. Evol.">
        <title>Genome-scale phylogeny and comparative genomics of the fungal order Sordariales.</title>
        <authorList>
            <person name="Hensen N."/>
            <person name="Bonometti L."/>
            <person name="Westerberg I."/>
            <person name="Brannstrom I.O."/>
            <person name="Guillou S."/>
            <person name="Cros-Aarteil S."/>
            <person name="Calhoun S."/>
            <person name="Haridas S."/>
            <person name="Kuo A."/>
            <person name="Mondo S."/>
            <person name="Pangilinan J."/>
            <person name="Riley R."/>
            <person name="LaButti K."/>
            <person name="Andreopoulos B."/>
            <person name="Lipzen A."/>
            <person name="Chen C."/>
            <person name="Yan M."/>
            <person name="Daum C."/>
            <person name="Ng V."/>
            <person name="Clum A."/>
            <person name="Steindorff A."/>
            <person name="Ohm R.A."/>
            <person name="Martin F."/>
            <person name="Silar P."/>
            <person name="Natvig D.O."/>
            <person name="Lalanne C."/>
            <person name="Gautier V."/>
            <person name="Ament-Velasquez S.L."/>
            <person name="Kruys A."/>
            <person name="Hutchinson M.I."/>
            <person name="Powell A.J."/>
            <person name="Barry K."/>
            <person name="Miller A.N."/>
            <person name="Grigoriev I.V."/>
            <person name="Debuchy R."/>
            <person name="Gladieux P."/>
            <person name="Hiltunen Thoren M."/>
            <person name="Johannesson H."/>
        </authorList>
    </citation>
    <scope>NUCLEOTIDE SEQUENCE</scope>
    <source>
        <strain evidence="2">PSN324</strain>
    </source>
</reference>
<feature type="compositionally biased region" description="Low complexity" evidence="1">
    <location>
        <begin position="242"/>
        <end position="258"/>
    </location>
</feature>
<comment type="caution">
    <text evidence="2">The sequence shown here is derived from an EMBL/GenBank/DDBJ whole genome shotgun (WGS) entry which is preliminary data.</text>
</comment>
<name>A0AAV9HLW3_9PEZI</name>
<feature type="region of interest" description="Disordered" evidence="1">
    <location>
        <begin position="236"/>
        <end position="279"/>
    </location>
</feature>
<organism evidence="2 3">
    <name type="scientific">Cladorrhinum samala</name>
    <dbReference type="NCBI Taxonomy" id="585594"/>
    <lineage>
        <taxon>Eukaryota</taxon>
        <taxon>Fungi</taxon>
        <taxon>Dikarya</taxon>
        <taxon>Ascomycota</taxon>
        <taxon>Pezizomycotina</taxon>
        <taxon>Sordariomycetes</taxon>
        <taxon>Sordariomycetidae</taxon>
        <taxon>Sordariales</taxon>
        <taxon>Podosporaceae</taxon>
        <taxon>Cladorrhinum</taxon>
    </lineage>
</organism>
<evidence type="ECO:0000313" key="3">
    <source>
        <dbReference type="Proteomes" id="UP001321749"/>
    </source>
</evidence>
<dbReference type="PANTHER" id="PTHR38166:SF1">
    <property type="entry name" value="C2H2-TYPE DOMAIN-CONTAINING PROTEIN"/>
    <property type="match status" value="1"/>
</dbReference>
<sequence length="403" mass="44257">MPIHDGSDSSKRRRRRGGGAADLRLPGKPSSSSSRMLACPFSKFDKLLYRSCRYMTFRQNADLRVHFKRCHLQPPFCPECKAVFDHGPDGRKLLESHVQLRSCQASTGEAAGNHDPPGITPEQCDRMGLSKQRESRSVTPEERVQGWYNMWDALFPGRARPASIYHENSELSERVAEAREAFFAGGRVEGRIEELLLVMTMPTTTAAVGFGDAGWMRDLVYRCVAALFDDFESHLAQGPGNRSSSSSSRAGSVRISRSTSEGLTVAPPPPPPPTLDSFLSAHSPVHSAYSGGYLSPSEQVSSGWQWPSPSVQSVSAASVMEHDSLVDHLSLDAAPAPYGPWLSSHQCQQQQQQQQQQQLVEVDPGALMPGSELGYTSNVSAGFDMGYHGYSFANYQPIDDDYE</sequence>
<feature type="region of interest" description="Disordered" evidence="1">
    <location>
        <begin position="1"/>
        <end position="35"/>
    </location>
</feature>
<evidence type="ECO:0008006" key="4">
    <source>
        <dbReference type="Google" id="ProtNLM"/>
    </source>
</evidence>
<feature type="compositionally biased region" description="Basic and acidic residues" evidence="1">
    <location>
        <begin position="1"/>
        <end position="10"/>
    </location>
</feature>
<proteinExistence type="predicted"/>
<evidence type="ECO:0000256" key="1">
    <source>
        <dbReference type="SAM" id="MobiDB-lite"/>
    </source>
</evidence>
<keyword evidence="3" id="KW-1185">Reference proteome</keyword>
<gene>
    <name evidence="2" type="ORF">QBC42DRAFT_332549</name>
</gene>
<dbReference type="Proteomes" id="UP001321749">
    <property type="component" value="Unassembled WGS sequence"/>
</dbReference>
<reference evidence="2" key="2">
    <citation type="submission" date="2023-06" db="EMBL/GenBank/DDBJ databases">
        <authorList>
            <consortium name="Lawrence Berkeley National Laboratory"/>
            <person name="Mondo S.J."/>
            <person name="Hensen N."/>
            <person name="Bonometti L."/>
            <person name="Westerberg I."/>
            <person name="Brannstrom I.O."/>
            <person name="Guillou S."/>
            <person name="Cros-Aarteil S."/>
            <person name="Calhoun S."/>
            <person name="Haridas S."/>
            <person name="Kuo A."/>
            <person name="Pangilinan J."/>
            <person name="Riley R."/>
            <person name="Labutti K."/>
            <person name="Andreopoulos B."/>
            <person name="Lipzen A."/>
            <person name="Chen C."/>
            <person name="Yanf M."/>
            <person name="Daum C."/>
            <person name="Ng V."/>
            <person name="Clum A."/>
            <person name="Steindorff A."/>
            <person name="Ohm R."/>
            <person name="Martin F."/>
            <person name="Silar P."/>
            <person name="Natvig D."/>
            <person name="Lalanne C."/>
            <person name="Gautier V."/>
            <person name="Ament-Velasquez S.L."/>
            <person name="Kruys A."/>
            <person name="Hutchinson M.I."/>
            <person name="Powell A.J."/>
            <person name="Barry K."/>
            <person name="Miller A.N."/>
            <person name="Grigoriev I.V."/>
            <person name="Debuchy R."/>
            <person name="Gladieux P."/>
            <person name="Thoren M.H."/>
            <person name="Johannesson H."/>
        </authorList>
    </citation>
    <scope>NUCLEOTIDE SEQUENCE</scope>
    <source>
        <strain evidence="2">PSN324</strain>
    </source>
</reference>
<dbReference type="AlphaFoldDB" id="A0AAV9HLW3"/>
<protein>
    <recommendedName>
        <fullName evidence="4">C2H2-type domain-containing protein</fullName>
    </recommendedName>
</protein>
<accession>A0AAV9HLW3</accession>
<dbReference type="PANTHER" id="PTHR38166">
    <property type="entry name" value="C2H2-TYPE DOMAIN-CONTAINING PROTEIN-RELATED"/>
    <property type="match status" value="1"/>
</dbReference>